<evidence type="ECO:0000313" key="1">
    <source>
        <dbReference type="EMBL" id="KAF7763744.1"/>
    </source>
</evidence>
<reference evidence="1 2" key="1">
    <citation type="journal article" name="Sci. Rep.">
        <title>Telomere-to-telomere assembled and centromere annotated genomes of the two main subspecies of the button mushroom Agaricus bisporus reveal especially polymorphic chromosome ends.</title>
        <authorList>
            <person name="Sonnenberg A.S.M."/>
            <person name="Sedaghat-Telgerd N."/>
            <person name="Lavrijssen B."/>
            <person name="Ohm R.A."/>
            <person name="Hendrickx P.M."/>
            <person name="Scholtmeijer K."/>
            <person name="Baars J.J.P."/>
            <person name="van Peer A."/>
        </authorList>
    </citation>
    <scope>NUCLEOTIDE SEQUENCE [LARGE SCALE GENOMIC DNA]</scope>
    <source>
        <strain evidence="1 2">H119_p4</strain>
    </source>
</reference>
<sequence length="278" mass="31248">MEFQTLSLVVNVPVRFDLVIFLVSLSMKKLCCEFISLIQAIGMSVVAIWRRQRIRERELRWPFSVQYSNTISDPPLPAATDGPDGKSEVQTQSVLNSIDFKPWKRNLVGNRPSTGLSSELPYRPISINRTIKGSHFHHDPSASWWYTPKNAVTMRDNHSSGHQQFTAPSHSTTRENFHPLLAVTIYLPLLVGEASILVKLNCSSSRARSLTPLCIKDAPTIIKTNVPVVLDKLRSVTLKECASAYYRAGLTSGTTSWLLSVESPSHPIQKTKRKNFEF</sequence>
<dbReference type="Proteomes" id="UP000629468">
    <property type="component" value="Unassembled WGS sequence"/>
</dbReference>
<protein>
    <submittedName>
        <fullName evidence="1">Uncharacterized protein</fullName>
    </submittedName>
</protein>
<gene>
    <name evidence="1" type="ORF">Agabi119p4_8281</name>
</gene>
<name>A0A8H7C6U9_AGABI</name>
<dbReference type="EMBL" id="JABXXO010000011">
    <property type="protein sequence ID" value="KAF7763744.1"/>
    <property type="molecule type" value="Genomic_DNA"/>
</dbReference>
<dbReference type="AlphaFoldDB" id="A0A8H7C6U9"/>
<accession>A0A8H7C6U9</accession>
<organism evidence="1 2">
    <name type="scientific">Agaricus bisporus var. burnettii</name>
    <dbReference type="NCBI Taxonomy" id="192524"/>
    <lineage>
        <taxon>Eukaryota</taxon>
        <taxon>Fungi</taxon>
        <taxon>Dikarya</taxon>
        <taxon>Basidiomycota</taxon>
        <taxon>Agaricomycotina</taxon>
        <taxon>Agaricomycetes</taxon>
        <taxon>Agaricomycetidae</taxon>
        <taxon>Agaricales</taxon>
        <taxon>Agaricineae</taxon>
        <taxon>Agaricaceae</taxon>
        <taxon>Agaricus</taxon>
    </lineage>
</organism>
<comment type="caution">
    <text evidence="1">The sequence shown here is derived from an EMBL/GenBank/DDBJ whole genome shotgun (WGS) entry which is preliminary data.</text>
</comment>
<evidence type="ECO:0000313" key="2">
    <source>
        <dbReference type="Proteomes" id="UP000629468"/>
    </source>
</evidence>
<proteinExistence type="predicted"/>